<dbReference type="FunFam" id="3.20.20.300:FF:000004">
    <property type="entry name" value="probable beta-D-xylosidase 7"/>
    <property type="match status" value="1"/>
</dbReference>
<dbReference type="Gramene" id="AET2Gv21155600.3">
    <property type="protein sequence ID" value="AET2Gv21155600.3"/>
    <property type="gene ID" value="AET2Gv21155600"/>
</dbReference>
<evidence type="ECO:0000256" key="3">
    <source>
        <dbReference type="ARBA" id="ARBA00023295"/>
    </source>
</evidence>
<evidence type="ECO:0000256" key="1">
    <source>
        <dbReference type="ARBA" id="ARBA00022729"/>
    </source>
</evidence>
<dbReference type="EnsemblPlants" id="AET2Gv21155600.3">
    <property type="protein sequence ID" value="AET2Gv21155600.3"/>
    <property type="gene ID" value="AET2Gv21155600"/>
</dbReference>
<keyword evidence="9" id="KW-1185">Reference proteome</keyword>
<feature type="domain" description="Glycoside hydrolase family 3 N-terminal" evidence="6">
    <location>
        <begin position="119"/>
        <end position="362"/>
    </location>
</feature>
<keyword evidence="3" id="KW-0326">Glycosidase</keyword>
<feature type="compositionally biased region" description="Basic residues" evidence="4">
    <location>
        <begin position="796"/>
        <end position="807"/>
    </location>
</feature>
<dbReference type="PANTHER" id="PTHR42721:SF14">
    <property type="entry name" value="BETA-D-XYLOSIDASE 4-RELATED"/>
    <property type="match status" value="1"/>
</dbReference>
<dbReference type="InterPro" id="IPR036962">
    <property type="entry name" value="Glyco_hydro_3_N_sf"/>
</dbReference>
<keyword evidence="1 5" id="KW-0732">Signal</keyword>
<feature type="compositionally biased region" description="Gly residues" evidence="4">
    <location>
        <begin position="765"/>
        <end position="779"/>
    </location>
</feature>
<dbReference type="GO" id="GO:0045493">
    <property type="term" value="P:xylan catabolic process"/>
    <property type="evidence" value="ECO:0007669"/>
    <property type="project" value="InterPro"/>
</dbReference>
<keyword evidence="2" id="KW-0378">Hydrolase</keyword>
<feature type="chain" id="PRO_5019308961" description="Fibronectin type III-like domain-containing protein" evidence="5">
    <location>
        <begin position="26"/>
        <end position="825"/>
    </location>
</feature>
<accession>A0A453D9Y6</accession>
<dbReference type="PRINTS" id="PR00133">
    <property type="entry name" value="GLHYDRLASE3"/>
</dbReference>
<proteinExistence type="predicted"/>
<name>A0A453D9Y6_AEGTS</name>
<reference evidence="9" key="2">
    <citation type="journal article" date="2017" name="Nat. Plants">
        <title>The Aegilops tauschii genome reveals multiple impacts of transposons.</title>
        <authorList>
            <person name="Zhao G."/>
            <person name="Zou C."/>
            <person name="Li K."/>
            <person name="Wang K."/>
            <person name="Li T."/>
            <person name="Gao L."/>
            <person name="Zhang X."/>
            <person name="Wang H."/>
            <person name="Yang Z."/>
            <person name="Liu X."/>
            <person name="Jiang W."/>
            <person name="Mao L."/>
            <person name="Kong X."/>
            <person name="Jiao Y."/>
            <person name="Jia J."/>
        </authorList>
    </citation>
    <scope>NUCLEOTIDE SEQUENCE [LARGE SCALE GENOMIC DNA]</scope>
    <source>
        <strain evidence="9">cv. AL8/78</strain>
    </source>
</reference>
<evidence type="ECO:0000313" key="9">
    <source>
        <dbReference type="Proteomes" id="UP000015105"/>
    </source>
</evidence>
<organism evidence="8 9">
    <name type="scientific">Aegilops tauschii subsp. strangulata</name>
    <name type="common">Goatgrass</name>
    <dbReference type="NCBI Taxonomy" id="200361"/>
    <lineage>
        <taxon>Eukaryota</taxon>
        <taxon>Viridiplantae</taxon>
        <taxon>Streptophyta</taxon>
        <taxon>Embryophyta</taxon>
        <taxon>Tracheophyta</taxon>
        <taxon>Spermatophyta</taxon>
        <taxon>Magnoliopsida</taxon>
        <taxon>Liliopsida</taxon>
        <taxon>Poales</taxon>
        <taxon>Poaceae</taxon>
        <taxon>BOP clade</taxon>
        <taxon>Pooideae</taxon>
        <taxon>Triticodae</taxon>
        <taxon>Triticeae</taxon>
        <taxon>Triticinae</taxon>
        <taxon>Aegilops</taxon>
    </lineage>
</organism>
<protein>
    <recommendedName>
        <fullName evidence="10">Fibronectin type III-like domain-containing protein</fullName>
    </recommendedName>
</protein>
<sequence length="825" mass="86892">MATAARPPFLAVLLLLVATVMLSWGGNVRVAEAQTPVFACDASNATLAGYGFCNRKASASARAKDLVSRLTLAEKVGFLVNKQAALGRLGIPAYEWWSEALHGVSYVGPGTRFSPLVPGATSFPQPILTAASFNASLFRAIGEVVSTEARAMHNVGLAGLTFWSPNINIFRDPRWGRGQETPGEDPLLASKYAVGYVKGLQDAGAAGVTDGALKVAACCKHYTAYDVDNWKGVERYTFDAKVSQQDLDDTFQPPFKSCVLDGNVASVMCSYNKVNGKPTCADKDLLEGVIRGDWKLNGYIVSDCDSVDVLYTQQHYTKTPEEAAAITIKSGLDLNCGNFLAQHTVAAVQAGELSEEDVDRAITNNFIMLMRLGFFDGDPRELAFGSLGPKDVCTSSNRELARETARQGIVLLKNNGALPLSAKSIKSMAVIGPNANASFTMIGNYEGTPCKYTTPLQGLGASVNTVYQPGCTNVGCSGNSLQLSTAVAAAASADVTVLVVGADQSIERESLDRTSLLLPGQQTQLVSAVANASRGPVILVVMSGGPFDISFAKASDKISAILWVGYPGEAGGAALADIIFGSHNPSKCRCVAASFSLTCSSVVTTLCRAFSDKRALCFGHGRRWEAAGDVVPGVVRRHGQNDGHANAAGHVDGLPGPDVPVLHGRHGVRLRGRAELHQDVPPARVRAAVVRVHAAGRGPPVPRRGVRVRGGRERPLRGPGLRREAPGAERRRGGRRALGAAVLVAAVGAQRAGEAPARVREGVAGARGGRHGGVQGGRVQGPERGGRAGRPQGGARRPHAARRRPQAHRGTTGLMESRVIKENST</sequence>
<feature type="signal peptide" evidence="5">
    <location>
        <begin position="1"/>
        <end position="25"/>
    </location>
</feature>
<dbReference type="SUPFAM" id="SSF51445">
    <property type="entry name" value="(Trans)glycosidases"/>
    <property type="match status" value="1"/>
</dbReference>
<dbReference type="Gene3D" id="3.40.50.1700">
    <property type="entry name" value="Glycoside hydrolase family 3 C-terminal domain"/>
    <property type="match status" value="1"/>
</dbReference>
<reference evidence="8" key="5">
    <citation type="journal article" date="2021" name="G3 (Bethesda)">
        <title>Aegilops tauschii genome assembly Aet v5.0 features greater sequence contiguity and improved annotation.</title>
        <authorList>
            <person name="Wang L."/>
            <person name="Zhu T."/>
            <person name="Rodriguez J.C."/>
            <person name="Deal K.R."/>
            <person name="Dubcovsky J."/>
            <person name="McGuire P.E."/>
            <person name="Lux T."/>
            <person name="Spannagl M."/>
            <person name="Mayer K.F.X."/>
            <person name="Baldrich P."/>
            <person name="Meyers B.C."/>
            <person name="Huo N."/>
            <person name="Gu Y.Q."/>
            <person name="Zhou H."/>
            <person name="Devos K.M."/>
            <person name="Bennetzen J.L."/>
            <person name="Unver T."/>
            <person name="Budak H."/>
            <person name="Gulick P.J."/>
            <person name="Galiba G."/>
            <person name="Kalapos B."/>
            <person name="Nelson D.R."/>
            <person name="Li P."/>
            <person name="You F.M."/>
            <person name="Luo M.C."/>
            <person name="Dvorak J."/>
        </authorList>
    </citation>
    <scope>NUCLEOTIDE SEQUENCE [LARGE SCALE GENOMIC DNA]</scope>
    <source>
        <strain evidence="8">cv. AL8/78</strain>
    </source>
</reference>
<dbReference type="InterPro" id="IPR002772">
    <property type="entry name" value="Glyco_hydro_3_C"/>
</dbReference>
<dbReference type="InterPro" id="IPR044993">
    <property type="entry name" value="BXL"/>
</dbReference>
<dbReference type="PANTHER" id="PTHR42721">
    <property type="entry name" value="SUGAR HYDROLASE-RELATED"/>
    <property type="match status" value="1"/>
</dbReference>
<dbReference type="GO" id="GO:0031222">
    <property type="term" value="P:arabinan catabolic process"/>
    <property type="evidence" value="ECO:0007669"/>
    <property type="project" value="TreeGrafter"/>
</dbReference>
<feature type="domain" description="Glycoside hydrolase family 3 C-terminal" evidence="7">
    <location>
        <begin position="409"/>
        <end position="586"/>
    </location>
</feature>
<dbReference type="GO" id="GO:0046556">
    <property type="term" value="F:alpha-L-arabinofuranosidase activity"/>
    <property type="evidence" value="ECO:0007669"/>
    <property type="project" value="TreeGrafter"/>
</dbReference>
<dbReference type="SUPFAM" id="SSF52279">
    <property type="entry name" value="Beta-D-glucan exohydrolase, C-terminal domain"/>
    <property type="match status" value="1"/>
</dbReference>
<reference evidence="8" key="4">
    <citation type="submission" date="2019-03" db="UniProtKB">
        <authorList>
            <consortium name="EnsemblPlants"/>
        </authorList>
    </citation>
    <scope>IDENTIFICATION</scope>
</reference>
<dbReference type="InterPro" id="IPR001764">
    <property type="entry name" value="Glyco_hydro_3_N"/>
</dbReference>
<feature type="region of interest" description="Disordered" evidence="4">
    <location>
        <begin position="696"/>
        <end position="734"/>
    </location>
</feature>
<dbReference type="InterPro" id="IPR017853">
    <property type="entry name" value="GH"/>
</dbReference>
<evidence type="ECO:0000313" key="8">
    <source>
        <dbReference type="EnsemblPlants" id="AET2Gv21155600.3"/>
    </source>
</evidence>
<dbReference type="GO" id="GO:0009044">
    <property type="term" value="F:xylan 1,4-beta-xylosidase activity"/>
    <property type="evidence" value="ECO:0007669"/>
    <property type="project" value="InterPro"/>
</dbReference>
<dbReference type="AlphaFoldDB" id="A0A453D9Y6"/>
<dbReference type="Gene3D" id="3.20.20.300">
    <property type="entry name" value="Glycoside hydrolase, family 3, N-terminal domain"/>
    <property type="match status" value="1"/>
</dbReference>
<dbReference type="Pfam" id="PF00933">
    <property type="entry name" value="Glyco_hydro_3"/>
    <property type="match status" value="1"/>
</dbReference>
<dbReference type="STRING" id="200361.A0A453D9Y6"/>
<feature type="region of interest" description="Disordered" evidence="4">
    <location>
        <begin position="763"/>
        <end position="825"/>
    </location>
</feature>
<evidence type="ECO:0000259" key="6">
    <source>
        <dbReference type="Pfam" id="PF00933"/>
    </source>
</evidence>
<reference evidence="8" key="3">
    <citation type="journal article" date="2017" name="Nature">
        <title>Genome sequence of the progenitor of the wheat D genome Aegilops tauschii.</title>
        <authorList>
            <person name="Luo M.C."/>
            <person name="Gu Y.Q."/>
            <person name="Puiu D."/>
            <person name="Wang H."/>
            <person name="Twardziok S.O."/>
            <person name="Deal K.R."/>
            <person name="Huo N."/>
            <person name="Zhu T."/>
            <person name="Wang L."/>
            <person name="Wang Y."/>
            <person name="McGuire P.E."/>
            <person name="Liu S."/>
            <person name="Long H."/>
            <person name="Ramasamy R.K."/>
            <person name="Rodriguez J.C."/>
            <person name="Van S.L."/>
            <person name="Yuan L."/>
            <person name="Wang Z."/>
            <person name="Xia Z."/>
            <person name="Xiao L."/>
            <person name="Anderson O.D."/>
            <person name="Ouyang S."/>
            <person name="Liang Y."/>
            <person name="Zimin A.V."/>
            <person name="Pertea G."/>
            <person name="Qi P."/>
            <person name="Bennetzen J.L."/>
            <person name="Dai X."/>
            <person name="Dawson M.W."/>
            <person name="Muller H.G."/>
            <person name="Kugler K."/>
            <person name="Rivarola-Duarte L."/>
            <person name="Spannagl M."/>
            <person name="Mayer K.F.X."/>
            <person name="Lu F.H."/>
            <person name="Bevan M.W."/>
            <person name="Leroy P."/>
            <person name="Li P."/>
            <person name="You F.M."/>
            <person name="Sun Q."/>
            <person name="Liu Z."/>
            <person name="Lyons E."/>
            <person name="Wicker T."/>
            <person name="Salzberg S.L."/>
            <person name="Devos K.M."/>
            <person name="Dvorak J."/>
        </authorList>
    </citation>
    <scope>NUCLEOTIDE SEQUENCE [LARGE SCALE GENOMIC DNA]</scope>
    <source>
        <strain evidence="8">cv. AL8/78</strain>
    </source>
</reference>
<evidence type="ECO:0000256" key="2">
    <source>
        <dbReference type="ARBA" id="ARBA00022801"/>
    </source>
</evidence>
<feature type="compositionally biased region" description="Basic and acidic residues" evidence="4">
    <location>
        <begin position="710"/>
        <end position="731"/>
    </location>
</feature>
<dbReference type="Proteomes" id="UP000015105">
    <property type="component" value="Chromosome 2D"/>
</dbReference>
<reference evidence="9" key="1">
    <citation type="journal article" date="2014" name="Science">
        <title>Ancient hybridizations among the ancestral genomes of bread wheat.</title>
        <authorList>
            <consortium name="International Wheat Genome Sequencing Consortium,"/>
            <person name="Marcussen T."/>
            <person name="Sandve S.R."/>
            <person name="Heier L."/>
            <person name="Spannagl M."/>
            <person name="Pfeifer M."/>
            <person name="Jakobsen K.S."/>
            <person name="Wulff B.B."/>
            <person name="Steuernagel B."/>
            <person name="Mayer K.F."/>
            <person name="Olsen O.A."/>
        </authorList>
    </citation>
    <scope>NUCLEOTIDE SEQUENCE [LARGE SCALE GENOMIC DNA]</scope>
    <source>
        <strain evidence="9">cv. AL8/78</strain>
    </source>
</reference>
<evidence type="ECO:0000256" key="4">
    <source>
        <dbReference type="SAM" id="MobiDB-lite"/>
    </source>
</evidence>
<evidence type="ECO:0000256" key="5">
    <source>
        <dbReference type="SAM" id="SignalP"/>
    </source>
</evidence>
<dbReference type="GO" id="GO:0048046">
    <property type="term" value="C:apoplast"/>
    <property type="evidence" value="ECO:0007669"/>
    <property type="project" value="TreeGrafter"/>
</dbReference>
<evidence type="ECO:0008006" key="10">
    <source>
        <dbReference type="Google" id="ProtNLM"/>
    </source>
</evidence>
<evidence type="ECO:0000259" key="7">
    <source>
        <dbReference type="Pfam" id="PF01915"/>
    </source>
</evidence>
<dbReference type="InterPro" id="IPR036881">
    <property type="entry name" value="Glyco_hydro_3_C_sf"/>
</dbReference>
<dbReference type="Pfam" id="PF01915">
    <property type="entry name" value="Glyco_hydro_3_C"/>
    <property type="match status" value="1"/>
</dbReference>